<dbReference type="PANTHER" id="PTHR13030">
    <property type="entry name" value="NUDIX HYDROLASE"/>
    <property type="match status" value="1"/>
</dbReference>
<dbReference type="AlphaFoldDB" id="A0AAV3YBY4"/>
<proteinExistence type="predicted"/>
<dbReference type="GO" id="GO:0047631">
    <property type="term" value="F:ADP-ribose diphosphatase activity"/>
    <property type="evidence" value="ECO:0007669"/>
    <property type="project" value="InterPro"/>
</dbReference>
<gene>
    <name evidence="1" type="ORF">PoB_000690700</name>
</gene>
<protein>
    <submittedName>
        <fullName evidence="1">ADP-ribose pyrophosphatase, mitochondrial</fullName>
    </submittedName>
</protein>
<evidence type="ECO:0000313" key="2">
    <source>
        <dbReference type="Proteomes" id="UP000735302"/>
    </source>
</evidence>
<sequence length="160" mass="18004">MTLPITIFSIKRCDDGIITSKKGSVQPNKSPYSTLCDILTNTYPDEAADHGADADQEEMIHTFSKFSSHVYGKKNKAGYATYGYSAFLVYRGYEDNPVNTDNAWQEAEIFNFHYKYRDSFDTRLKADDTVGWQTVTEQMALSPSDMAAVKEAGKIRTNVL</sequence>
<dbReference type="InterPro" id="IPR039989">
    <property type="entry name" value="NUDT9"/>
</dbReference>
<accession>A0AAV3YBY4</accession>
<dbReference type="PANTHER" id="PTHR13030:SF13">
    <property type="entry name" value="NUDIX HYDROLASE DOMAIN-CONTAINING PROTEIN"/>
    <property type="match status" value="1"/>
</dbReference>
<reference evidence="1 2" key="1">
    <citation type="journal article" date="2021" name="Elife">
        <title>Chloroplast acquisition without the gene transfer in kleptoplastic sea slugs, Plakobranchus ocellatus.</title>
        <authorList>
            <person name="Maeda T."/>
            <person name="Takahashi S."/>
            <person name="Yoshida T."/>
            <person name="Shimamura S."/>
            <person name="Takaki Y."/>
            <person name="Nagai Y."/>
            <person name="Toyoda A."/>
            <person name="Suzuki Y."/>
            <person name="Arimoto A."/>
            <person name="Ishii H."/>
            <person name="Satoh N."/>
            <person name="Nishiyama T."/>
            <person name="Hasebe M."/>
            <person name="Maruyama T."/>
            <person name="Minagawa J."/>
            <person name="Obokata J."/>
            <person name="Shigenobu S."/>
        </authorList>
    </citation>
    <scope>NUCLEOTIDE SEQUENCE [LARGE SCALE GENOMIC DNA]</scope>
</reference>
<keyword evidence="2" id="KW-1185">Reference proteome</keyword>
<name>A0AAV3YBY4_9GAST</name>
<evidence type="ECO:0000313" key="1">
    <source>
        <dbReference type="EMBL" id="GFN80401.1"/>
    </source>
</evidence>
<organism evidence="1 2">
    <name type="scientific">Plakobranchus ocellatus</name>
    <dbReference type="NCBI Taxonomy" id="259542"/>
    <lineage>
        <taxon>Eukaryota</taxon>
        <taxon>Metazoa</taxon>
        <taxon>Spiralia</taxon>
        <taxon>Lophotrochozoa</taxon>
        <taxon>Mollusca</taxon>
        <taxon>Gastropoda</taxon>
        <taxon>Heterobranchia</taxon>
        <taxon>Euthyneura</taxon>
        <taxon>Panpulmonata</taxon>
        <taxon>Sacoglossa</taxon>
        <taxon>Placobranchoidea</taxon>
        <taxon>Plakobranchidae</taxon>
        <taxon>Plakobranchus</taxon>
    </lineage>
</organism>
<dbReference type="Proteomes" id="UP000735302">
    <property type="component" value="Unassembled WGS sequence"/>
</dbReference>
<comment type="caution">
    <text evidence="1">The sequence shown here is derived from an EMBL/GenBank/DDBJ whole genome shotgun (WGS) entry which is preliminary data.</text>
</comment>
<dbReference type="EMBL" id="BLXT01000825">
    <property type="protein sequence ID" value="GFN80401.1"/>
    <property type="molecule type" value="Genomic_DNA"/>
</dbReference>
<dbReference type="Gene3D" id="3.90.79.10">
    <property type="entry name" value="Nucleoside Triphosphate Pyrophosphohydrolase"/>
    <property type="match status" value="1"/>
</dbReference>